<proteinExistence type="predicted"/>
<sequence>MRIENLLLNNFILNNKEDILSEGYTFKGKVLELIDDLIFIEIDGKRTIQAKLETDMKMNIDDEISFLVKSVDDNEIVLKPIIKEKLQLSIPKENNPISNLLKNMNIKENKISMKLVENLMRYNAPITEENITDGIKTLEKLFQLSNLTNEDKVVLINNSSPMKKDLILEKIENIQEKTPIKIDSNPNRELITEENIVEDNTSPDKVDIKSLLVISKADDKEHENIASLIEEFVVNGDNVDFEEDIKIISFFLKHNIKPSLNNIKNLRELNENPIEFVKDLKLIDKRINKDSPKSINGIQLENNETKYIISDKDTKILELQKNISNFENTKDLKLAEDVKNFTNKIDFLKDMNKNLSFVFFPIKHMEKELDGVLTLIKEDRKKKNYNGKTNIYINVETYNLGNIKVSCQLSSNVLQIKMNIRNEDLELFKSTEKQLIEKISLIGYSLDRIDFILDNSIRIIDTIVSNPNPIYILDLKV</sequence>
<accession>A0A1M4SNN0</accession>
<protein>
    <recommendedName>
        <fullName evidence="3">Hook-length control protein FliK</fullName>
    </recommendedName>
</protein>
<evidence type="ECO:0000313" key="2">
    <source>
        <dbReference type="Proteomes" id="UP000184114"/>
    </source>
</evidence>
<organism evidence="1 2">
    <name type="scientific">Tissierella praeacuta DSM 18095</name>
    <dbReference type="NCBI Taxonomy" id="1123404"/>
    <lineage>
        <taxon>Bacteria</taxon>
        <taxon>Bacillati</taxon>
        <taxon>Bacillota</taxon>
        <taxon>Tissierellia</taxon>
        <taxon>Tissierellales</taxon>
        <taxon>Tissierellaceae</taxon>
        <taxon>Tissierella</taxon>
    </lineage>
</organism>
<reference evidence="2" key="1">
    <citation type="submission" date="2016-11" db="EMBL/GenBank/DDBJ databases">
        <authorList>
            <person name="Varghese N."/>
            <person name="Submissions S."/>
        </authorList>
    </citation>
    <scope>NUCLEOTIDE SEQUENCE [LARGE SCALE GENOMIC DNA]</scope>
    <source>
        <strain evidence="2">DSM 18095</strain>
    </source>
</reference>
<evidence type="ECO:0008006" key="3">
    <source>
        <dbReference type="Google" id="ProtNLM"/>
    </source>
</evidence>
<dbReference type="AlphaFoldDB" id="A0A1M4SNN0"/>
<dbReference type="GeneID" id="90995092"/>
<dbReference type="Proteomes" id="UP000184114">
    <property type="component" value="Unassembled WGS sequence"/>
</dbReference>
<evidence type="ECO:0000313" key="1">
    <source>
        <dbReference type="EMBL" id="SHE33537.1"/>
    </source>
</evidence>
<gene>
    <name evidence="1" type="ORF">SAMN02745784_00402</name>
</gene>
<dbReference type="RefSeq" id="WP_072972486.1">
    <property type="nucleotide sequence ID" value="NZ_FQTY01000001.1"/>
</dbReference>
<name>A0A1M4SNN0_9FIRM</name>
<keyword evidence="2" id="KW-1185">Reference proteome</keyword>
<dbReference type="STRING" id="1123404.SAMN02745784_00402"/>
<dbReference type="EMBL" id="FQTY01000001">
    <property type="protein sequence ID" value="SHE33537.1"/>
    <property type="molecule type" value="Genomic_DNA"/>
</dbReference>